<reference evidence="1" key="1">
    <citation type="submission" date="2017-07" db="EMBL/GenBank/DDBJ databases">
        <authorList>
            <person name="Mikheyev A."/>
            <person name="Grau M."/>
        </authorList>
    </citation>
    <scope>NUCLEOTIDE SEQUENCE</scope>
    <source>
        <tissue evidence="1">Venom_gland</tissue>
    </source>
</reference>
<organism evidence="1">
    <name type="scientific">Micrurus spixii</name>
    <name type="common">Amazon coral snake</name>
    <dbReference type="NCBI Taxonomy" id="129469"/>
    <lineage>
        <taxon>Eukaryota</taxon>
        <taxon>Metazoa</taxon>
        <taxon>Chordata</taxon>
        <taxon>Craniata</taxon>
        <taxon>Vertebrata</taxon>
        <taxon>Euteleostomi</taxon>
        <taxon>Lepidosauria</taxon>
        <taxon>Squamata</taxon>
        <taxon>Bifurcata</taxon>
        <taxon>Unidentata</taxon>
        <taxon>Episquamata</taxon>
        <taxon>Toxicofera</taxon>
        <taxon>Serpentes</taxon>
        <taxon>Colubroidea</taxon>
        <taxon>Elapidae</taxon>
        <taxon>Elapinae</taxon>
        <taxon>Micrurus</taxon>
    </lineage>
</organism>
<proteinExistence type="predicted"/>
<reference evidence="1" key="2">
    <citation type="submission" date="2017-11" db="EMBL/GenBank/DDBJ databases">
        <title>Coralsnake Venomics: Analyses of Venom Gland Transcriptomes and Proteomes of Six Brazilian Taxa.</title>
        <authorList>
            <person name="Aird S.D."/>
            <person name="Jorge da Silva N."/>
            <person name="Qiu L."/>
            <person name="Villar-Briones A."/>
            <person name="Aparecida-Saddi V."/>
            <person name="Campos-Telles M.P."/>
            <person name="Grau M."/>
            <person name="Mikheyev A.S."/>
        </authorList>
    </citation>
    <scope>NUCLEOTIDE SEQUENCE</scope>
    <source>
        <tissue evidence="1">Venom_gland</tissue>
    </source>
</reference>
<protein>
    <submittedName>
        <fullName evidence="1">Uncharacterized protein</fullName>
    </submittedName>
</protein>
<sequence>MNAACRRKPRMPPHGHPSWESTVCIRVLCFRVTEEINCSRKDRLVLNFTSCWPSGEREKHFWFFFWPRTLFHQNKRLFLWRGIVYPCGHLQRIFSHPVPYVFLMYSPCVFVDQMESPEIIN</sequence>
<evidence type="ECO:0000313" key="1">
    <source>
        <dbReference type="EMBL" id="LAB26907.1"/>
    </source>
</evidence>
<name>A0A2D4M0N6_9SAUR</name>
<dbReference type="AlphaFoldDB" id="A0A2D4M0N6"/>
<accession>A0A2D4M0N6</accession>
<dbReference type="EMBL" id="IACM01070841">
    <property type="protein sequence ID" value="LAB26907.1"/>
    <property type="molecule type" value="Transcribed_RNA"/>
</dbReference>